<dbReference type="PANTHER" id="PTHR43004">
    <property type="entry name" value="TRK SYSTEM POTASSIUM UPTAKE PROTEIN"/>
    <property type="match status" value="1"/>
</dbReference>
<feature type="domain" description="FAD-binding" evidence="4">
    <location>
        <begin position="6"/>
        <end position="352"/>
    </location>
</feature>
<name>A0ABM8G9H7_9MICO</name>
<dbReference type="RefSeq" id="WP_286278252.1">
    <property type="nucleotide sequence ID" value="NZ_AP027731.1"/>
</dbReference>
<evidence type="ECO:0000259" key="4">
    <source>
        <dbReference type="Pfam" id="PF01494"/>
    </source>
</evidence>
<dbReference type="SUPFAM" id="SSF51905">
    <property type="entry name" value="FAD/NAD(P)-binding domain"/>
    <property type="match status" value="1"/>
</dbReference>
<dbReference type="Proteomes" id="UP001321498">
    <property type="component" value="Chromosome"/>
</dbReference>
<organism evidence="5 6">
    <name type="scientific">Naasia aerilata</name>
    <dbReference type="NCBI Taxonomy" id="1162966"/>
    <lineage>
        <taxon>Bacteria</taxon>
        <taxon>Bacillati</taxon>
        <taxon>Actinomycetota</taxon>
        <taxon>Actinomycetes</taxon>
        <taxon>Micrococcales</taxon>
        <taxon>Microbacteriaceae</taxon>
        <taxon>Naasia</taxon>
    </lineage>
</organism>
<reference evidence="6" key="1">
    <citation type="journal article" date="2019" name="Int. J. Syst. Evol. Microbiol.">
        <title>The Global Catalogue of Microorganisms (GCM) 10K type strain sequencing project: providing services to taxonomists for standard genome sequencing and annotation.</title>
        <authorList>
            <consortium name="The Broad Institute Genomics Platform"/>
            <consortium name="The Broad Institute Genome Sequencing Center for Infectious Disease"/>
            <person name="Wu L."/>
            <person name="Ma J."/>
        </authorList>
    </citation>
    <scope>NUCLEOTIDE SEQUENCE [LARGE SCALE GENOMIC DNA]</scope>
    <source>
        <strain evidence="6">NBRC 108725</strain>
    </source>
</reference>
<keyword evidence="2" id="KW-0285">Flavoprotein</keyword>
<protein>
    <submittedName>
        <fullName evidence="5">2-polyprenyl-6-methoxyphenol hydroxylase</fullName>
    </submittedName>
</protein>
<dbReference type="InterPro" id="IPR002938">
    <property type="entry name" value="FAD-bd"/>
</dbReference>
<keyword evidence="3" id="KW-0274">FAD</keyword>
<keyword evidence="6" id="KW-1185">Reference proteome</keyword>
<evidence type="ECO:0000313" key="5">
    <source>
        <dbReference type="EMBL" id="BDZ44841.1"/>
    </source>
</evidence>
<dbReference type="InterPro" id="IPR036188">
    <property type="entry name" value="FAD/NAD-bd_sf"/>
</dbReference>
<dbReference type="EMBL" id="AP027731">
    <property type="protein sequence ID" value="BDZ44841.1"/>
    <property type="molecule type" value="Genomic_DNA"/>
</dbReference>
<gene>
    <name evidence="5" type="ORF">GCM10025866_07500</name>
</gene>
<evidence type="ECO:0000256" key="3">
    <source>
        <dbReference type="ARBA" id="ARBA00022827"/>
    </source>
</evidence>
<evidence type="ECO:0000256" key="2">
    <source>
        <dbReference type="ARBA" id="ARBA00022630"/>
    </source>
</evidence>
<evidence type="ECO:0000313" key="6">
    <source>
        <dbReference type="Proteomes" id="UP001321498"/>
    </source>
</evidence>
<dbReference type="PANTHER" id="PTHR43004:SF19">
    <property type="entry name" value="BINDING MONOOXYGENASE, PUTATIVE (JCVI)-RELATED"/>
    <property type="match status" value="1"/>
</dbReference>
<accession>A0ABM8G9H7</accession>
<comment type="cofactor">
    <cofactor evidence="1">
        <name>FAD</name>
        <dbReference type="ChEBI" id="CHEBI:57692"/>
    </cofactor>
</comment>
<dbReference type="InterPro" id="IPR050641">
    <property type="entry name" value="RIFMO-like"/>
</dbReference>
<dbReference type="PRINTS" id="PR00420">
    <property type="entry name" value="RNGMNOXGNASE"/>
</dbReference>
<dbReference type="Gene3D" id="3.30.70.2450">
    <property type="match status" value="1"/>
</dbReference>
<evidence type="ECO:0000256" key="1">
    <source>
        <dbReference type="ARBA" id="ARBA00001974"/>
    </source>
</evidence>
<proteinExistence type="predicted"/>
<dbReference type="Gene3D" id="3.50.50.60">
    <property type="entry name" value="FAD/NAD(P)-binding domain"/>
    <property type="match status" value="1"/>
</dbReference>
<dbReference type="Pfam" id="PF01494">
    <property type="entry name" value="FAD_binding_3"/>
    <property type="match status" value="1"/>
</dbReference>
<sequence length="512" mass="55461">MQPEERTDVLVVGAGPTGLTAALCLLKLGVAVTIIDGKDGPTRESRALGVQARTLEIYDQLGLAPQVLAEAWPADSVVPGYEDRHFSPVQLRPLGQTLSPYPSMYVLEQSKNERILAGALDAAGNPVRWGTRLSSLELESRERGGGGQSVRATVMRVGDGAAVICARYCIGADGASSSARSMIGIPFLGVTNPHTFYVSDAVGVTGLVEGRINMRMADQDFLLTFPMGTGGANRLLGVVPGDRADLPPEVVEGEVRERLRRVFGVHYDSAAWFSTYRVHHRIAARFREGPVFVAGDAAHVHSPVGAQGMNTGIQDAHNLVCKIADVVQGRAADSYLGRYEAERRPVAARLVSTTDRLFGVVTSRRRVPRLLRRRIVPFVAPIAVRFLPRISGASRIFEYLSQIRIHYPMMPTAQGRRGHRDPVVGRRLPWTGENYDCLRSMRWQIHSYGADTAAVAVGLGSGLGVQAQAFRSAGSSRLRPDRLYLVRPDGFVAAQATPAEARAVFQAALQLA</sequence>